<evidence type="ECO:0000256" key="2">
    <source>
        <dbReference type="ARBA" id="ARBA00023199"/>
    </source>
</evidence>
<dbReference type="Pfam" id="PF00817">
    <property type="entry name" value="IMS"/>
    <property type="match status" value="1"/>
</dbReference>
<dbReference type="InterPro" id="IPR036775">
    <property type="entry name" value="DNA_pol_Y-fam_lit_finger_sf"/>
</dbReference>
<gene>
    <name evidence="5" type="ORF">SAMN05444363_0189</name>
</gene>
<feature type="domain" description="UmuC" evidence="4">
    <location>
        <begin position="2"/>
        <end position="187"/>
    </location>
</feature>
<dbReference type="OrthoDB" id="9808813at2"/>
<dbReference type="Gene3D" id="3.40.1170.60">
    <property type="match status" value="1"/>
</dbReference>
<dbReference type="InterPro" id="IPR001126">
    <property type="entry name" value="UmuC"/>
</dbReference>
<dbReference type="STRING" id="415425.SAMN05444363_0189"/>
<dbReference type="GO" id="GO:0009432">
    <property type="term" value="P:SOS response"/>
    <property type="evidence" value="ECO:0007669"/>
    <property type="project" value="UniProtKB-KW"/>
</dbReference>
<dbReference type="GO" id="GO:0003887">
    <property type="term" value="F:DNA-directed DNA polymerase activity"/>
    <property type="evidence" value="ECO:0007669"/>
    <property type="project" value="UniProtKB-KW"/>
</dbReference>
<evidence type="ECO:0000256" key="1">
    <source>
        <dbReference type="ARBA" id="ARBA00010945"/>
    </source>
</evidence>
<dbReference type="Pfam" id="PF11799">
    <property type="entry name" value="IMS_C"/>
    <property type="match status" value="1"/>
</dbReference>
<dbReference type="GO" id="GO:0003684">
    <property type="term" value="F:damaged DNA binding"/>
    <property type="evidence" value="ECO:0007669"/>
    <property type="project" value="InterPro"/>
</dbReference>
<dbReference type="SUPFAM" id="SSF56672">
    <property type="entry name" value="DNA/RNA polymerases"/>
    <property type="match status" value="1"/>
</dbReference>
<dbReference type="Gene3D" id="3.30.70.270">
    <property type="match status" value="1"/>
</dbReference>
<dbReference type="Gene3D" id="3.30.1490.100">
    <property type="entry name" value="DNA polymerase, Y-family, little finger domain"/>
    <property type="match status" value="1"/>
</dbReference>
<dbReference type="PANTHER" id="PTHR11076">
    <property type="entry name" value="DNA REPAIR POLYMERASE UMUC / TRANSFERASE FAMILY MEMBER"/>
    <property type="match status" value="1"/>
</dbReference>
<dbReference type="CDD" id="cd01700">
    <property type="entry name" value="PolY_Pol_V_umuC"/>
    <property type="match status" value="1"/>
</dbReference>
<dbReference type="PANTHER" id="PTHR11076:SF33">
    <property type="entry name" value="DNA POLYMERASE KAPPA"/>
    <property type="match status" value="1"/>
</dbReference>
<keyword evidence="2" id="KW-0227">DNA damage</keyword>
<accession>A0A1M6AGA7</accession>
<dbReference type="InterPro" id="IPR050116">
    <property type="entry name" value="DNA_polymerase-Y"/>
</dbReference>
<dbReference type="Proteomes" id="UP000184488">
    <property type="component" value="Unassembled WGS sequence"/>
</dbReference>
<keyword evidence="6" id="KW-1185">Reference proteome</keyword>
<keyword evidence="3" id="KW-0742">SOS response</keyword>
<organism evidence="5 6">
    <name type="scientific">Flavobacterium terrae</name>
    <dbReference type="NCBI Taxonomy" id="415425"/>
    <lineage>
        <taxon>Bacteria</taxon>
        <taxon>Pseudomonadati</taxon>
        <taxon>Bacteroidota</taxon>
        <taxon>Flavobacteriia</taxon>
        <taxon>Flavobacteriales</taxon>
        <taxon>Flavobacteriaceae</taxon>
        <taxon>Flavobacterium</taxon>
    </lineage>
</organism>
<dbReference type="GO" id="GO:0006281">
    <property type="term" value="P:DNA repair"/>
    <property type="evidence" value="ECO:0007669"/>
    <property type="project" value="InterPro"/>
</dbReference>
<proteinExistence type="inferred from homology"/>
<dbReference type="SUPFAM" id="SSF100879">
    <property type="entry name" value="Lesion bypass DNA polymerase (Y-family), little finger domain"/>
    <property type="match status" value="1"/>
</dbReference>
<dbReference type="InterPro" id="IPR043502">
    <property type="entry name" value="DNA/RNA_pol_sf"/>
</dbReference>
<dbReference type="InterPro" id="IPR017961">
    <property type="entry name" value="DNA_pol_Y-fam_little_finger"/>
</dbReference>
<protein>
    <submittedName>
        <fullName evidence="5">DNA polymerase V</fullName>
    </submittedName>
</protein>
<reference evidence="6" key="1">
    <citation type="submission" date="2016-11" db="EMBL/GenBank/DDBJ databases">
        <authorList>
            <person name="Varghese N."/>
            <person name="Submissions S."/>
        </authorList>
    </citation>
    <scope>NUCLEOTIDE SEQUENCE [LARGE SCALE GENOMIC DNA]</scope>
    <source>
        <strain evidence="6">DSM 18829</strain>
    </source>
</reference>
<name>A0A1M6AGA7_9FLAO</name>
<dbReference type="PROSITE" id="PS50173">
    <property type="entry name" value="UMUC"/>
    <property type="match status" value="1"/>
</dbReference>
<dbReference type="InterPro" id="IPR043128">
    <property type="entry name" value="Rev_trsase/Diguanyl_cyclase"/>
</dbReference>
<evidence type="ECO:0000313" key="5">
    <source>
        <dbReference type="EMBL" id="SHI35263.1"/>
    </source>
</evidence>
<evidence type="ECO:0000256" key="3">
    <source>
        <dbReference type="ARBA" id="ARBA00023236"/>
    </source>
</evidence>
<dbReference type="EMBL" id="FQZI01000001">
    <property type="protein sequence ID" value="SHI35263.1"/>
    <property type="molecule type" value="Genomic_DNA"/>
</dbReference>
<comment type="similarity">
    <text evidence="1">Belongs to the DNA polymerase type-Y family.</text>
</comment>
<keyword evidence="2" id="KW-0741">SOS mutagenesis</keyword>
<sequence>MYALVDCNNFYASCERVFQPKLIGKPIVVLSNNDGCIISRSDEAKALGIPMGAPEFKVREELKTKNVTVFSSNYPLYGDLSNRVMQILEQFSPNIEIYSIDEAFMNFDGLNINDFQDYGLQMKSRVLQWLGIPISVGFAETKALSKVANKIARKFPERTKGSYIINTEESRIKALKWTKIEDVWGIGYRLTKKAKLRNIKTAYDFTLPEHEAWIRKEMGVTGLRLKQELEGKSVLTLEPISEQKKSIAITRSFPKQISDYDLLKERVSTFATVCAEKLRKQKSCCYTIIVMLVVDKHKYESNKYYFNSAISLPFATNSTLTIVNTALSILKKLYEGNNGIKFKKAGVIVSGLIPENSKQFHLFEDENPKHLRLMETIDSLNAKIGGRKIKLGNQNLEKTWDMNQNHLSPKYTTDFNQILEIKCQ</sequence>
<dbReference type="Pfam" id="PF13438">
    <property type="entry name" value="DUF4113"/>
    <property type="match status" value="1"/>
</dbReference>
<dbReference type="InterPro" id="IPR025188">
    <property type="entry name" value="DUF4113"/>
</dbReference>
<evidence type="ECO:0000313" key="6">
    <source>
        <dbReference type="Proteomes" id="UP000184488"/>
    </source>
</evidence>
<evidence type="ECO:0000259" key="4">
    <source>
        <dbReference type="PROSITE" id="PS50173"/>
    </source>
</evidence>
<dbReference type="GO" id="GO:0042276">
    <property type="term" value="P:error-prone translesion synthesis"/>
    <property type="evidence" value="ECO:0007669"/>
    <property type="project" value="TreeGrafter"/>
</dbReference>
<dbReference type="RefSeq" id="WP_073307697.1">
    <property type="nucleotide sequence ID" value="NZ_FQZI01000001.1"/>
</dbReference>
<dbReference type="AlphaFoldDB" id="A0A1M6AGA7"/>